<evidence type="ECO:0000313" key="2">
    <source>
        <dbReference type="Proteomes" id="UP000298179"/>
    </source>
</evidence>
<dbReference type="RefSeq" id="WP_134761632.1">
    <property type="nucleotide sequence ID" value="NZ_SOZD01000002.1"/>
</dbReference>
<accession>A0A4Y8RP85</accession>
<dbReference type="SUPFAM" id="SSF53187">
    <property type="entry name" value="Zn-dependent exopeptidases"/>
    <property type="match status" value="1"/>
</dbReference>
<sequence>MTDIPTLKTSDGLVPAFEIVEPSEPAIPFVFCSPHSGRDYPNDLMAATRLGREAIRRSEDIFVDDLFAFAPGFGAPLIRARFPRAYLDVNREPFELDPKMFSDALPEFANSASLRVAGGLGTVPRIVAENEEIYRGMMPVAAAMRRIDAIYRPFHKSLETLLMRTREQFGFAILIDCHSMPSSVRALPGGRRPDIVIGDRYGTSASSRFVAMATSHLSVFGFDVARNKPYAGGYITEHYGRPAIGLHAIQIEINRGLYADEINFRPHHGFLRLKEQLSGFVERFAADVAADYSARPAAAE</sequence>
<comment type="caution">
    <text evidence="1">The sequence shown here is derived from an EMBL/GenBank/DDBJ whole genome shotgun (WGS) entry which is preliminary data.</text>
</comment>
<keyword evidence="2" id="KW-1185">Reference proteome</keyword>
<dbReference type="Pfam" id="PF05013">
    <property type="entry name" value="FGase"/>
    <property type="match status" value="1"/>
</dbReference>
<dbReference type="Proteomes" id="UP000298179">
    <property type="component" value="Unassembled WGS sequence"/>
</dbReference>
<dbReference type="AlphaFoldDB" id="A0A4Y8RP85"/>
<reference evidence="1 2" key="1">
    <citation type="submission" date="2019-03" db="EMBL/GenBank/DDBJ databases">
        <title>Jiella endophytica sp. nov., a novel endophytic bacterium isolated from root of Ficus microcarpa Linn. f.</title>
        <authorList>
            <person name="Tuo L."/>
        </authorList>
    </citation>
    <scope>NUCLEOTIDE SEQUENCE [LARGE SCALE GENOMIC DNA]</scope>
    <source>
        <strain evidence="1 2">CBS5Q-3</strain>
    </source>
</reference>
<protein>
    <submittedName>
        <fullName evidence="1">N-formylglutamate amidohydrolase</fullName>
    </submittedName>
</protein>
<proteinExistence type="predicted"/>
<name>A0A4Y8RP85_9HYPH</name>
<dbReference type="OrthoDB" id="8716700at2"/>
<dbReference type="Gene3D" id="3.40.630.40">
    <property type="entry name" value="Zn-dependent exopeptidases"/>
    <property type="match status" value="1"/>
</dbReference>
<keyword evidence="1" id="KW-0378">Hydrolase</keyword>
<dbReference type="InterPro" id="IPR007709">
    <property type="entry name" value="N-FG_amidohydro"/>
</dbReference>
<gene>
    <name evidence="1" type="ORF">E3C22_08925</name>
</gene>
<evidence type="ECO:0000313" key="1">
    <source>
        <dbReference type="EMBL" id="TFF25463.1"/>
    </source>
</evidence>
<dbReference type="GO" id="GO:0016787">
    <property type="term" value="F:hydrolase activity"/>
    <property type="evidence" value="ECO:0007669"/>
    <property type="project" value="UniProtKB-KW"/>
</dbReference>
<organism evidence="1 2">
    <name type="scientific">Jiella endophytica</name>
    <dbReference type="NCBI Taxonomy" id="2558362"/>
    <lineage>
        <taxon>Bacteria</taxon>
        <taxon>Pseudomonadati</taxon>
        <taxon>Pseudomonadota</taxon>
        <taxon>Alphaproteobacteria</taxon>
        <taxon>Hyphomicrobiales</taxon>
        <taxon>Aurantimonadaceae</taxon>
        <taxon>Jiella</taxon>
    </lineage>
</organism>
<dbReference type="EMBL" id="SOZD01000002">
    <property type="protein sequence ID" value="TFF25463.1"/>
    <property type="molecule type" value="Genomic_DNA"/>
</dbReference>